<evidence type="ECO:0000313" key="3">
    <source>
        <dbReference type="Proteomes" id="UP000015102"/>
    </source>
</evidence>
<dbReference type="AlphaFoldDB" id="T1GH20"/>
<dbReference type="HOGENOM" id="CLU_126756_0_0_1"/>
<reference evidence="2" key="2">
    <citation type="submission" date="2015-06" db="UniProtKB">
        <authorList>
            <consortium name="EnsemblMetazoa"/>
        </authorList>
    </citation>
    <scope>IDENTIFICATION</scope>
</reference>
<keyword evidence="3" id="KW-1185">Reference proteome</keyword>
<organism evidence="2 3">
    <name type="scientific">Megaselia scalaris</name>
    <name type="common">Humpbacked fly</name>
    <name type="synonym">Phora scalaris</name>
    <dbReference type="NCBI Taxonomy" id="36166"/>
    <lineage>
        <taxon>Eukaryota</taxon>
        <taxon>Metazoa</taxon>
        <taxon>Ecdysozoa</taxon>
        <taxon>Arthropoda</taxon>
        <taxon>Hexapoda</taxon>
        <taxon>Insecta</taxon>
        <taxon>Pterygota</taxon>
        <taxon>Neoptera</taxon>
        <taxon>Endopterygota</taxon>
        <taxon>Diptera</taxon>
        <taxon>Brachycera</taxon>
        <taxon>Muscomorpha</taxon>
        <taxon>Platypezoidea</taxon>
        <taxon>Phoridae</taxon>
        <taxon>Megaseliini</taxon>
        <taxon>Megaselia</taxon>
    </lineage>
</organism>
<dbReference type="Proteomes" id="UP000015102">
    <property type="component" value="Unassembled WGS sequence"/>
</dbReference>
<name>T1GH20_MEGSC</name>
<dbReference type="EnsemblMetazoa" id="MESCA002703-RA">
    <property type="protein sequence ID" value="MESCA002703-PA"/>
    <property type="gene ID" value="MESCA002703"/>
</dbReference>
<sequence>MFFAVVLIAFISLSNAGHLDDCKVGQKFNNVNMVQFKISDFQNNAPKDTEVLRTKLYYKYPNPVFSMYNSGKQITFGDFRNDSSFAIFKSHHDYIGDKNECDSVIDVNIFNNTKFIGVVFTLEKNGLFSVIINDDIVLSCETGFNFDFSKDHDIYITYRGTKVQKFLYDCPIC</sequence>
<accession>T1GH20</accession>
<evidence type="ECO:0000313" key="2">
    <source>
        <dbReference type="EnsemblMetazoa" id="MESCA002703-PA"/>
    </source>
</evidence>
<feature type="signal peptide" evidence="1">
    <location>
        <begin position="1"/>
        <end position="16"/>
    </location>
</feature>
<protein>
    <recommendedName>
        <fullName evidence="4">Farnesoic acid O-methyl transferase domain-containing protein</fullName>
    </recommendedName>
</protein>
<keyword evidence="1" id="KW-0732">Signal</keyword>
<evidence type="ECO:0000256" key="1">
    <source>
        <dbReference type="SAM" id="SignalP"/>
    </source>
</evidence>
<evidence type="ECO:0008006" key="4">
    <source>
        <dbReference type="Google" id="ProtNLM"/>
    </source>
</evidence>
<feature type="chain" id="PRO_5004588297" description="Farnesoic acid O-methyl transferase domain-containing protein" evidence="1">
    <location>
        <begin position="17"/>
        <end position="173"/>
    </location>
</feature>
<proteinExistence type="predicted"/>
<dbReference type="EMBL" id="CAQQ02069363">
    <property type="status" value="NOT_ANNOTATED_CDS"/>
    <property type="molecule type" value="Genomic_DNA"/>
</dbReference>
<reference evidence="3" key="1">
    <citation type="submission" date="2013-02" db="EMBL/GenBank/DDBJ databases">
        <authorList>
            <person name="Hughes D."/>
        </authorList>
    </citation>
    <scope>NUCLEOTIDE SEQUENCE</scope>
    <source>
        <strain>Durham</strain>
        <strain evidence="3">NC isolate 2 -- Noor lab</strain>
    </source>
</reference>